<accession>A0ACC3S974</accession>
<organism evidence="1 2">
    <name type="scientific">Zalaria obscura</name>
    <dbReference type="NCBI Taxonomy" id="2024903"/>
    <lineage>
        <taxon>Eukaryota</taxon>
        <taxon>Fungi</taxon>
        <taxon>Dikarya</taxon>
        <taxon>Ascomycota</taxon>
        <taxon>Pezizomycotina</taxon>
        <taxon>Dothideomycetes</taxon>
        <taxon>Dothideomycetidae</taxon>
        <taxon>Dothideales</taxon>
        <taxon>Zalariaceae</taxon>
        <taxon>Zalaria</taxon>
    </lineage>
</organism>
<dbReference type="Proteomes" id="UP001320706">
    <property type="component" value="Unassembled WGS sequence"/>
</dbReference>
<proteinExistence type="predicted"/>
<evidence type="ECO:0000313" key="1">
    <source>
        <dbReference type="EMBL" id="KAK8200951.1"/>
    </source>
</evidence>
<sequence>MMPALPGSPRRATRTPGRPRPSHSADPDSGPPLKKRKYVPGGPGGGGRWVNPEEAQELGVHSDDDEIKYETPGRREGSVPEGEEAATPVILFPQEEEGSPETVRRPGRRPASSRPRRDRDRERTRTRPATTPRPRYSSAAAAAAASQASDGYKPREERSWEEFHPDLDIEADLMVFTADEVDGRGRNEQKPPLLRNATTMGSLDSEPGISSEATGIAPPSGLPNHIQEDGTFVTPKRKPGRPPRRPESMLSGLGSPPAPRITPLPTHNPKERLNLPKPSFRFIDTFSSFEQDPAVQVNFVDKSMANVGYQESDRFDVPKGVLIRHVDGPYEDEGEAGLVLETDEKPAVPVAPAVGRVEYDMDEQDEKWLEAHNMHRKEEQAETIKPSIFEITMTQIEKEYHALEKRIPKPNPRHAQTHRPRSSSAAAVNGEPAAPGDEPDSKCAICDDGDCENANAIIFCDGCDLAVHQECYGVPFIPEGQWFCRKCKEIGRGTPTCIFCPNIDGAFKQTNTLRWSHLLCAIWIPEVNIANPTFMEPIQDVEKVPKGRWSLNCYICNQKMGACIQCGNKNCYQAFHVTCARRARLYLRMKSSYAGGIDTSVLKAFCDRHVPPDWRSEHDTTNAIFEAKRYYRHTMRNRRWADSQTAALAMYPVQQANPADMVDELGPAEDNGTIVVAGTKRKRSSPQRAGWRLPSGAPVVPAAVFNTVETSLMRFTIRRRKEFVTEACKYWTLKREARKGAALLKRLQLQLESFSTMEITRRNFVGMGAAGRPRLQRRIEFADILSKDMDGLQKLAKSVREREQTKLTDVDILRQLLDTVYFPVSPLLWPIFIKARKSDEKNQFFKNGFDEIEQRLNDRYYTSVAVFMFDLASSLSPVLAQSDPTHHSADVHDLKTIFYQLNQHKAGTTEHMTLSEEQKKLKSTTKRIVKAVLEQCETAMEKEAQLKGLPYEKDLSAWADFDARLENSDASRRMSSTNGALSEKMAASVSAIAGASPSPKQSISSGGDVEIRDSERADSKLSNDDLQSARSTRAAAAHPTPLPADKPASYASSTHSSSFKSTDKPTEPLSPPISTSSTAQTNMPSVAAQGYAQLLHSVEDPMARGGIPWYVADFDPMGTTVHDERWTGPEQIRAMSEALSEMDEETLLSLMDGKGDADEGKEVTTRTTRKSNGRAGKKAATGAVTATEEAGGDAEGKDQPEEEKSEREKKDKINAKRRAARRRTKW</sequence>
<comment type="caution">
    <text evidence="1">The sequence shown here is derived from an EMBL/GenBank/DDBJ whole genome shotgun (WGS) entry which is preliminary data.</text>
</comment>
<name>A0ACC3S974_9PEZI</name>
<reference evidence="1" key="1">
    <citation type="submission" date="2024-02" db="EMBL/GenBank/DDBJ databases">
        <title>Metagenome Assembled Genome of Zalaria obscura JY119.</title>
        <authorList>
            <person name="Vighnesh L."/>
            <person name="Jagadeeshwari U."/>
            <person name="Venkata Ramana C."/>
            <person name="Sasikala C."/>
        </authorList>
    </citation>
    <scope>NUCLEOTIDE SEQUENCE</scope>
    <source>
        <strain evidence="1">JY119</strain>
    </source>
</reference>
<protein>
    <submittedName>
        <fullName evidence="1">Uncharacterized protein</fullName>
    </submittedName>
</protein>
<keyword evidence="2" id="KW-1185">Reference proteome</keyword>
<dbReference type="EMBL" id="JAMKPW020000038">
    <property type="protein sequence ID" value="KAK8200951.1"/>
    <property type="molecule type" value="Genomic_DNA"/>
</dbReference>
<gene>
    <name evidence="1" type="ORF">M8818_006270</name>
</gene>
<evidence type="ECO:0000313" key="2">
    <source>
        <dbReference type="Proteomes" id="UP001320706"/>
    </source>
</evidence>